<comment type="caution">
    <text evidence="2">The sequence shown here is derived from an EMBL/GenBank/DDBJ whole genome shotgun (WGS) entry which is preliminary data.</text>
</comment>
<gene>
    <name evidence="2" type="ORF">J5N97_010863</name>
</gene>
<protein>
    <recommendedName>
        <fullName evidence="1">KIB1-4 beta-propeller domain-containing protein</fullName>
    </recommendedName>
</protein>
<dbReference type="EMBL" id="JAGGNH010000002">
    <property type="protein sequence ID" value="KAJ0982608.1"/>
    <property type="molecule type" value="Genomic_DNA"/>
</dbReference>
<dbReference type="OrthoDB" id="591189at2759"/>
<evidence type="ECO:0000259" key="1">
    <source>
        <dbReference type="Pfam" id="PF03478"/>
    </source>
</evidence>
<organism evidence="2 3">
    <name type="scientific">Dioscorea zingiberensis</name>
    <dbReference type="NCBI Taxonomy" id="325984"/>
    <lineage>
        <taxon>Eukaryota</taxon>
        <taxon>Viridiplantae</taxon>
        <taxon>Streptophyta</taxon>
        <taxon>Embryophyta</taxon>
        <taxon>Tracheophyta</taxon>
        <taxon>Spermatophyta</taxon>
        <taxon>Magnoliopsida</taxon>
        <taxon>Liliopsida</taxon>
        <taxon>Dioscoreales</taxon>
        <taxon>Dioscoreaceae</taxon>
        <taxon>Dioscorea</taxon>
    </lineage>
</organism>
<reference evidence="2" key="1">
    <citation type="submission" date="2021-03" db="EMBL/GenBank/DDBJ databases">
        <authorList>
            <person name="Li Z."/>
            <person name="Yang C."/>
        </authorList>
    </citation>
    <scope>NUCLEOTIDE SEQUENCE</scope>
    <source>
        <strain evidence="2">Dzin_1.0</strain>
        <tissue evidence="2">Leaf</tissue>
    </source>
</reference>
<name>A0A9D5HN21_9LILI</name>
<dbReference type="InterPro" id="IPR050942">
    <property type="entry name" value="F-box_BR-signaling"/>
</dbReference>
<reference evidence="2" key="2">
    <citation type="journal article" date="2022" name="Hortic Res">
        <title>The genome of Dioscorea zingiberensis sheds light on the biosynthesis, origin and evolution of the medicinally important diosgenin saponins.</title>
        <authorList>
            <person name="Li Y."/>
            <person name="Tan C."/>
            <person name="Li Z."/>
            <person name="Guo J."/>
            <person name="Li S."/>
            <person name="Chen X."/>
            <person name="Wang C."/>
            <person name="Dai X."/>
            <person name="Yang H."/>
            <person name="Song W."/>
            <person name="Hou L."/>
            <person name="Xu J."/>
            <person name="Tong Z."/>
            <person name="Xu A."/>
            <person name="Yuan X."/>
            <person name="Wang W."/>
            <person name="Yang Q."/>
            <person name="Chen L."/>
            <person name="Sun Z."/>
            <person name="Wang K."/>
            <person name="Pan B."/>
            <person name="Chen J."/>
            <person name="Bao Y."/>
            <person name="Liu F."/>
            <person name="Qi X."/>
            <person name="Gang D.R."/>
            <person name="Wen J."/>
            <person name="Li J."/>
        </authorList>
    </citation>
    <scope>NUCLEOTIDE SEQUENCE</scope>
    <source>
        <strain evidence="2">Dzin_1.0</strain>
    </source>
</reference>
<dbReference type="InterPro" id="IPR005174">
    <property type="entry name" value="KIB1-4_b-propeller"/>
</dbReference>
<evidence type="ECO:0000313" key="3">
    <source>
        <dbReference type="Proteomes" id="UP001085076"/>
    </source>
</evidence>
<keyword evidence="3" id="KW-1185">Reference proteome</keyword>
<evidence type="ECO:0000313" key="2">
    <source>
        <dbReference type="EMBL" id="KAJ0982608.1"/>
    </source>
</evidence>
<dbReference type="Pfam" id="PF03478">
    <property type="entry name" value="Beta-prop_KIB1-4"/>
    <property type="match status" value="1"/>
</dbReference>
<dbReference type="PANTHER" id="PTHR44259">
    <property type="entry name" value="OS07G0183000 PROTEIN-RELATED"/>
    <property type="match status" value="1"/>
</dbReference>
<sequence length="404" mass="46791">MAVPLHPLHQLLAEVVEGDGAELSLLRICLQGNMIEDRENVLEKIRRYLPLGDYIRLGPICSSWSARARKRHYSLRHGLPYLVMQNPENIEMRFFNLSRQVIGLASYPEVHGRYCCGSSQGWLVTIDFNLEMHLFDPYSSSEIKLPPLPSPQEQHIEEVEQKNRERAQYSGLTEAQVRRDCSVYKVILSTDPRTSSDYIVVAIFEWFKRLALWKPGASTWVTVNSYYPYCRMVDMLWHKGVLYVITDMHLLFTLDVGPFPKLILINSYLNVIGNVFRELRYLVELEGELHLIFKEVWSQHNKTYSFTVFKFNSKNKELTGLKSIGDYALFLGGNHSIAVPSNDECQSDSIYFTDDCTESLHLCRKADLGIFNMKDETVQVFLSSEVYTPEPFPPLWLEARPYPW</sequence>
<feature type="domain" description="KIB1-4 beta-propeller" evidence="1">
    <location>
        <begin position="94"/>
        <end position="372"/>
    </location>
</feature>
<dbReference type="AlphaFoldDB" id="A0A9D5HN21"/>
<dbReference type="Proteomes" id="UP001085076">
    <property type="component" value="Miscellaneous, Linkage group lg02"/>
</dbReference>
<accession>A0A9D5HN21</accession>
<proteinExistence type="predicted"/>